<protein>
    <submittedName>
        <fullName evidence="1">Uncharacterized protein</fullName>
    </submittedName>
</protein>
<evidence type="ECO:0000313" key="2">
    <source>
        <dbReference type="Proteomes" id="UP000243348"/>
    </source>
</evidence>
<gene>
    <name evidence="1" type="ORF">CMESO_45</name>
</gene>
<keyword evidence="1" id="KW-0542">Nucleomorph</keyword>
<proteinExistence type="predicted"/>
<sequence length="121" mass="14868">MKKNNIRFFDINQLFYREISPDQNSDNFFENLNIKIDSKLAKNIFDDLTREKNLGKPVFFKLKKFLKIIKNWHLMPKRRRKTKWVKSKNHLEQIQKKLADRILKSTSKKKKTVYFHKKKRN</sequence>
<accession>J7G7J2</accession>
<evidence type="ECO:0000313" key="1">
    <source>
        <dbReference type="EMBL" id="AFP65248.1"/>
    </source>
</evidence>
<dbReference type="Proteomes" id="UP000243348">
    <property type="component" value="Nucleomorph 1"/>
</dbReference>
<geneLocation type="nucleomorph" evidence="1"/>
<name>J7G7J2_9CRYP</name>
<dbReference type="EMBL" id="CP003680">
    <property type="protein sequence ID" value="AFP65248.1"/>
    <property type="molecule type" value="Genomic_DNA"/>
</dbReference>
<dbReference type="AlphaFoldDB" id="J7G7J2"/>
<organism evidence="1 2">
    <name type="scientific">Chroomonas mesostigmatica CCMP1168</name>
    <dbReference type="NCBI Taxonomy" id="1195612"/>
    <lineage>
        <taxon>Eukaryota</taxon>
        <taxon>Cryptophyceae</taxon>
        <taxon>Pyrenomonadales</taxon>
        <taxon>Chroomonadaceae</taxon>
        <taxon>Chroomonas</taxon>
    </lineage>
</organism>
<reference evidence="1 2" key="1">
    <citation type="journal article" date="2012" name="Genome Biol. Evol.">
        <title>Nucleomorph genome sequence of the cryptophyte alga Chroomonas mesostigmatica CCMP1168 reveals lineage-specific gene loss and genome complexity.</title>
        <authorList>
            <person name="Moore C.E."/>
            <person name="Curtis B."/>
            <person name="Mills T."/>
            <person name="Tanifuji G."/>
            <person name="Archibald J.M."/>
        </authorList>
    </citation>
    <scope>NUCLEOTIDE SEQUENCE [LARGE SCALE GENOMIC DNA]</scope>
    <source>
        <strain evidence="1 2">CCMP1168</strain>
    </source>
</reference>